<organism evidence="2 3">
    <name type="scientific">Brugia malayi</name>
    <name type="common">Filarial nematode worm</name>
    <dbReference type="NCBI Taxonomy" id="6279"/>
    <lineage>
        <taxon>Eukaryota</taxon>
        <taxon>Metazoa</taxon>
        <taxon>Ecdysozoa</taxon>
        <taxon>Nematoda</taxon>
        <taxon>Chromadorea</taxon>
        <taxon>Rhabditida</taxon>
        <taxon>Spirurina</taxon>
        <taxon>Spiruromorpha</taxon>
        <taxon>Filarioidea</taxon>
        <taxon>Onchocercidae</taxon>
        <taxon>Brugia</taxon>
    </lineage>
</organism>
<keyword evidence="1" id="KW-1133">Transmembrane helix</keyword>
<keyword evidence="1" id="KW-0812">Transmembrane</keyword>
<name>A0A8L7TDT2_BRUMA</name>
<reference evidence="3" key="2">
    <citation type="submission" date="2022-04" db="UniProtKB">
        <authorList>
            <consortium name="WormBaseParasite"/>
        </authorList>
    </citation>
    <scope>IDENTIFICATION</scope>
</reference>
<evidence type="ECO:0000313" key="3">
    <source>
        <dbReference type="WBParaSite" id="Bm6782.1"/>
    </source>
</evidence>
<keyword evidence="1" id="KW-0472">Membrane</keyword>
<proteinExistence type="predicted"/>
<evidence type="ECO:0000313" key="2">
    <source>
        <dbReference type="Proteomes" id="UP000006672"/>
    </source>
</evidence>
<feature type="transmembrane region" description="Helical" evidence="1">
    <location>
        <begin position="153"/>
        <end position="174"/>
    </location>
</feature>
<dbReference type="Proteomes" id="UP000006672">
    <property type="component" value="Unassembled WGS sequence"/>
</dbReference>
<dbReference type="AlphaFoldDB" id="A0A8L7TDT2"/>
<dbReference type="WBParaSite" id="Bm6782.1">
    <property type="protein sequence ID" value="Bm6782.1"/>
    <property type="gene ID" value="WBGene00227043"/>
</dbReference>
<evidence type="ECO:0000256" key="1">
    <source>
        <dbReference type="SAM" id="Phobius"/>
    </source>
</evidence>
<accession>A0A8L7TDT2</accession>
<protein>
    <submittedName>
        <fullName evidence="3">Uncharacterized protein</fullName>
    </submittedName>
</protein>
<sequence>MWTGEYSLLTVSLLYTIFSRGDTNRDISCTDSLICSEHHRLLWFRMRKHVNNILQFMHHKRYKHKMISMKGFMSDGQSDRWPIRCLWNGNAINGTCAPGPPSNQPVFYIKSNEWQQKVKEFRIKIGCNSSDIENANKLDELYVCKERCIQAGIGYISSIFIMTTLFISFTLLLMK</sequence>
<keyword evidence="2" id="KW-1185">Reference proteome</keyword>
<reference evidence="2" key="1">
    <citation type="journal article" date="2007" name="Science">
        <title>Draft genome of the filarial nematode parasite Brugia malayi.</title>
        <authorList>
            <person name="Ghedin E."/>
            <person name="Wang S."/>
            <person name="Spiro D."/>
            <person name="Caler E."/>
            <person name="Zhao Q."/>
            <person name="Crabtree J."/>
            <person name="Allen J.E."/>
            <person name="Delcher A.L."/>
            <person name="Guiliano D.B."/>
            <person name="Miranda-Saavedra D."/>
            <person name="Angiuoli S.V."/>
            <person name="Creasy T."/>
            <person name="Amedeo P."/>
            <person name="Haas B."/>
            <person name="El-Sayed N.M."/>
            <person name="Wortman J.R."/>
            <person name="Feldblyum T."/>
            <person name="Tallon L."/>
            <person name="Schatz M."/>
            <person name="Shumway M."/>
            <person name="Koo H."/>
            <person name="Salzberg S.L."/>
            <person name="Schobel S."/>
            <person name="Pertea M."/>
            <person name="Pop M."/>
            <person name="White O."/>
            <person name="Barton G.J."/>
            <person name="Carlow C.K."/>
            <person name="Crawford M.J."/>
            <person name="Daub J."/>
            <person name="Dimmic M.W."/>
            <person name="Estes C.F."/>
            <person name="Foster J.M."/>
            <person name="Ganatra M."/>
            <person name="Gregory W.F."/>
            <person name="Johnson N.M."/>
            <person name="Jin J."/>
            <person name="Komuniecki R."/>
            <person name="Korf I."/>
            <person name="Kumar S."/>
            <person name="Laney S."/>
            <person name="Li B.W."/>
            <person name="Li W."/>
            <person name="Lindblom T.H."/>
            <person name="Lustigman S."/>
            <person name="Ma D."/>
            <person name="Maina C.V."/>
            <person name="Martin D.M."/>
            <person name="McCarter J.P."/>
            <person name="McReynolds L."/>
            <person name="Mitreva M."/>
            <person name="Nutman T.B."/>
            <person name="Parkinson J."/>
            <person name="Peregrin-Alvarez J.M."/>
            <person name="Poole C."/>
            <person name="Ren Q."/>
            <person name="Saunders L."/>
            <person name="Sluder A.E."/>
            <person name="Smith K."/>
            <person name="Stanke M."/>
            <person name="Unnasch T.R."/>
            <person name="Ware J."/>
            <person name="Wei A.D."/>
            <person name="Weil G."/>
            <person name="Williams D.J."/>
            <person name="Zhang Y."/>
            <person name="Williams S.A."/>
            <person name="Fraser-Liggett C."/>
            <person name="Slatko B."/>
            <person name="Blaxter M.L."/>
            <person name="Scott A.L."/>
        </authorList>
    </citation>
    <scope>NUCLEOTIDE SEQUENCE</scope>
    <source>
        <strain evidence="2">FR3</strain>
    </source>
</reference>